<evidence type="ECO:0000313" key="3">
    <source>
        <dbReference type="EMBL" id="RHN60140.1"/>
    </source>
</evidence>
<evidence type="ECO:0000313" key="4">
    <source>
        <dbReference type="EnsemblPlants" id="AES87923"/>
    </source>
</evidence>
<dbReference type="Proteomes" id="UP000265566">
    <property type="component" value="Chromosome 4"/>
</dbReference>
<dbReference type="EMBL" id="CM001220">
    <property type="protein sequence ID" value="AES87923.1"/>
    <property type="molecule type" value="Genomic_DNA"/>
</dbReference>
<keyword evidence="5" id="KW-1185">Reference proteome</keyword>
<reference evidence="2 5" key="2">
    <citation type="journal article" date="2014" name="BMC Genomics">
        <title>An improved genome release (version Mt4.0) for the model legume Medicago truncatula.</title>
        <authorList>
            <person name="Tang H."/>
            <person name="Krishnakumar V."/>
            <person name="Bidwell S."/>
            <person name="Rosen B."/>
            <person name="Chan A."/>
            <person name="Zhou S."/>
            <person name="Gentzbittel L."/>
            <person name="Childs K.L."/>
            <person name="Yandell M."/>
            <person name="Gundlach H."/>
            <person name="Mayer K.F."/>
            <person name="Schwartz D.C."/>
            <person name="Town C.D."/>
        </authorList>
    </citation>
    <scope>GENOME REANNOTATION</scope>
    <source>
        <strain evidence="4 5">cv. Jemalong A17</strain>
    </source>
</reference>
<evidence type="ECO:0000256" key="1">
    <source>
        <dbReference type="SAM" id="Phobius"/>
    </source>
</evidence>
<name>G7JSI1_MEDTR</name>
<dbReference type="Gramene" id="rna22378">
    <property type="protein sequence ID" value="RHN60140.1"/>
    <property type="gene ID" value="gene22378"/>
</dbReference>
<dbReference type="HOGENOM" id="CLU_3110257_0_0_1"/>
<keyword evidence="1 2" id="KW-0812">Transmembrane</keyword>
<keyword evidence="1" id="KW-0472">Membrane</keyword>
<protein>
    <submittedName>
        <fullName evidence="2">Transmembrane protein, putative</fullName>
    </submittedName>
</protein>
<evidence type="ECO:0000313" key="5">
    <source>
        <dbReference type="Proteomes" id="UP000002051"/>
    </source>
</evidence>
<organism evidence="2 5">
    <name type="scientific">Medicago truncatula</name>
    <name type="common">Barrel medic</name>
    <name type="synonym">Medicago tribuloides</name>
    <dbReference type="NCBI Taxonomy" id="3880"/>
    <lineage>
        <taxon>Eukaryota</taxon>
        <taxon>Viridiplantae</taxon>
        <taxon>Streptophyta</taxon>
        <taxon>Embryophyta</taxon>
        <taxon>Tracheophyta</taxon>
        <taxon>Spermatophyta</taxon>
        <taxon>Magnoliopsida</taxon>
        <taxon>eudicotyledons</taxon>
        <taxon>Gunneridae</taxon>
        <taxon>Pentapetalae</taxon>
        <taxon>rosids</taxon>
        <taxon>fabids</taxon>
        <taxon>Fabales</taxon>
        <taxon>Fabaceae</taxon>
        <taxon>Papilionoideae</taxon>
        <taxon>50 kb inversion clade</taxon>
        <taxon>NPAAA clade</taxon>
        <taxon>Hologalegina</taxon>
        <taxon>IRL clade</taxon>
        <taxon>Trifolieae</taxon>
        <taxon>Medicago</taxon>
    </lineage>
</organism>
<dbReference type="PaxDb" id="3880-AES87923"/>
<evidence type="ECO:0000313" key="2">
    <source>
        <dbReference type="EMBL" id="AES87923.1"/>
    </source>
</evidence>
<dbReference type="AlphaFoldDB" id="G7JSI1"/>
<dbReference type="EnsemblPlants" id="AES87923">
    <property type="protein sequence ID" value="AES87923"/>
    <property type="gene ID" value="MTR_4g037580"/>
</dbReference>
<dbReference type="OMA" id="CFIIFKI"/>
<dbReference type="Proteomes" id="UP000002051">
    <property type="component" value="Chromosome 4"/>
</dbReference>
<keyword evidence="1" id="KW-1133">Transmembrane helix</keyword>
<feature type="transmembrane region" description="Helical" evidence="1">
    <location>
        <begin position="26"/>
        <end position="50"/>
    </location>
</feature>
<dbReference type="EMBL" id="PSQE01000004">
    <property type="protein sequence ID" value="RHN60140.1"/>
    <property type="molecule type" value="Genomic_DNA"/>
</dbReference>
<reference evidence="4" key="3">
    <citation type="submission" date="2015-04" db="UniProtKB">
        <authorList>
            <consortium name="EnsemblPlants"/>
        </authorList>
    </citation>
    <scope>IDENTIFICATION</scope>
    <source>
        <strain evidence="4">cv. Jemalong A17</strain>
    </source>
</reference>
<accession>G7JSI1</accession>
<gene>
    <name evidence="2" type="ordered locus">MTR_4g037580</name>
    <name evidence="3" type="ORF">MtrunA17_Chr4g0022221</name>
</gene>
<proteinExistence type="predicted"/>
<reference evidence="2 5" key="1">
    <citation type="journal article" date="2011" name="Nature">
        <title>The Medicago genome provides insight into the evolution of rhizobial symbioses.</title>
        <authorList>
            <person name="Young N.D."/>
            <person name="Debelle F."/>
            <person name="Oldroyd G.E."/>
            <person name="Geurts R."/>
            <person name="Cannon S.B."/>
            <person name="Udvardi M.K."/>
            <person name="Benedito V.A."/>
            <person name="Mayer K.F."/>
            <person name="Gouzy J."/>
            <person name="Schoof H."/>
            <person name="Van de Peer Y."/>
            <person name="Proost S."/>
            <person name="Cook D.R."/>
            <person name="Meyers B.C."/>
            <person name="Spannagl M."/>
            <person name="Cheung F."/>
            <person name="De Mita S."/>
            <person name="Krishnakumar V."/>
            <person name="Gundlach H."/>
            <person name="Zhou S."/>
            <person name="Mudge J."/>
            <person name="Bharti A.K."/>
            <person name="Murray J.D."/>
            <person name="Naoumkina M.A."/>
            <person name="Rosen B."/>
            <person name="Silverstein K.A."/>
            <person name="Tang H."/>
            <person name="Rombauts S."/>
            <person name="Zhao P.X."/>
            <person name="Zhou P."/>
            <person name="Barbe V."/>
            <person name="Bardou P."/>
            <person name="Bechner M."/>
            <person name="Bellec A."/>
            <person name="Berger A."/>
            <person name="Berges H."/>
            <person name="Bidwell S."/>
            <person name="Bisseling T."/>
            <person name="Choisne N."/>
            <person name="Couloux A."/>
            <person name="Denny R."/>
            <person name="Deshpande S."/>
            <person name="Dai X."/>
            <person name="Doyle J.J."/>
            <person name="Dudez A.M."/>
            <person name="Farmer A.D."/>
            <person name="Fouteau S."/>
            <person name="Franken C."/>
            <person name="Gibelin C."/>
            <person name="Gish J."/>
            <person name="Goldstein S."/>
            <person name="Gonzalez A.J."/>
            <person name="Green P.J."/>
            <person name="Hallab A."/>
            <person name="Hartog M."/>
            <person name="Hua A."/>
            <person name="Humphray S.J."/>
            <person name="Jeong D.H."/>
            <person name="Jing Y."/>
            <person name="Jocker A."/>
            <person name="Kenton S.M."/>
            <person name="Kim D.J."/>
            <person name="Klee K."/>
            <person name="Lai H."/>
            <person name="Lang C."/>
            <person name="Lin S."/>
            <person name="Macmil S.L."/>
            <person name="Magdelenat G."/>
            <person name="Matthews L."/>
            <person name="McCorrison J."/>
            <person name="Monaghan E.L."/>
            <person name="Mun J.H."/>
            <person name="Najar F.Z."/>
            <person name="Nicholson C."/>
            <person name="Noirot C."/>
            <person name="O'Bleness M."/>
            <person name="Paule C.R."/>
            <person name="Poulain J."/>
            <person name="Prion F."/>
            <person name="Qin B."/>
            <person name="Qu C."/>
            <person name="Retzel E.F."/>
            <person name="Riddle C."/>
            <person name="Sallet E."/>
            <person name="Samain S."/>
            <person name="Samson N."/>
            <person name="Sanders I."/>
            <person name="Saurat O."/>
            <person name="Scarpelli C."/>
            <person name="Schiex T."/>
            <person name="Segurens B."/>
            <person name="Severin A.J."/>
            <person name="Sherrier D.J."/>
            <person name="Shi R."/>
            <person name="Sims S."/>
            <person name="Singer S.R."/>
            <person name="Sinharoy S."/>
            <person name="Sterck L."/>
            <person name="Viollet A."/>
            <person name="Wang B.B."/>
            <person name="Wang K."/>
            <person name="Wang M."/>
            <person name="Wang X."/>
            <person name="Warfsmann J."/>
            <person name="Weissenbach J."/>
            <person name="White D.D."/>
            <person name="White J.D."/>
            <person name="Wiley G.B."/>
            <person name="Wincker P."/>
            <person name="Xing Y."/>
            <person name="Yang L."/>
            <person name="Yao Z."/>
            <person name="Ying F."/>
            <person name="Zhai J."/>
            <person name="Zhou L."/>
            <person name="Zuber A."/>
            <person name="Denarie J."/>
            <person name="Dixon R.A."/>
            <person name="May G.D."/>
            <person name="Schwartz D.C."/>
            <person name="Rogers J."/>
            <person name="Quetier F."/>
            <person name="Town C.D."/>
            <person name="Roe B.A."/>
        </authorList>
    </citation>
    <scope>NUCLEOTIDE SEQUENCE [LARGE SCALE GENOMIC DNA]</scope>
    <source>
        <strain evidence="2">A17</strain>
        <strain evidence="4 5">cv. Jemalong A17</strain>
    </source>
</reference>
<sequence>MAAKLKEMDESVAESKKKRNHGSTRLFVFIAYLFLLIFVDFLCFIIFKIVGI</sequence>
<reference evidence="3" key="4">
    <citation type="journal article" date="2018" name="Nat. Plants">
        <title>Whole-genome landscape of Medicago truncatula symbiotic genes.</title>
        <authorList>
            <person name="Pecrix Y."/>
            <person name="Gamas P."/>
            <person name="Carrere S."/>
        </authorList>
    </citation>
    <scope>NUCLEOTIDE SEQUENCE</scope>
    <source>
        <tissue evidence="3">Leaves</tissue>
    </source>
</reference>